<keyword evidence="4" id="KW-1185">Reference proteome</keyword>
<name>A0A542Y541_9MICO</name>
<protein>
    <submittedName>
        <fullName evidence="3">Uncharacterized protein DUF4190</fullName>
    </submittedName>
</protein>
<evidence type="ECO:0000313" key="4">
    <source>
        <dbReference type="Proteomes" id="UP000319094"/>
    </source>
</evidence>
<reference evidence="3 4" key="1">
    <citation type="submission" date="2019-06" db="EMBL/GenBank/DDBJ databases">
        <title>Sequencing the genomes of 1000 actinobacteria strains.</title>
        <authorList>
            <person name="Klenk H.-P."/>
        </authorList>
    </citation>
    <scope>NUCLEOTIDE SEQUENCE [LARGE SCALE GENOMIC DNA]</scope>
    <source>
        <strain evidence="3 4">DSM 8803</strain>
    </source>
</reference>
<organism evidence="3 4">
    <name type="scientific">Leucobacter komagatae</name>
    <dbReference type="NCBI Taxonomy" id="55969"/>
    <lineage>
        <taxon>Bacteria</taxon>
        <taxon>Bacillati</taxon>
        <taxon>Actinomycetota</taxon>
        <taxon>Actinomycetes</taxon>
        <taxon>Micrococcales</taxon>
        <taxon>Microbacteriaceae</taxon>
        <taxon>Leucobacter</taxon>
    </lineage>
</organism>
<comment type="caution">
    <text evidence="3">The sequence shown here is derived from an EMBL/GenBank/DDBJ whole genome shotgun (WGS) entry which is preliminary data.</text>
</comment>
<dbReference type="InterPro" id="IPR025241">
    <property type="entry name" value="DUF4190"/>
</dbReference>
<feature type="transmembrane region" description="Helical" evidence="1">
    <location>
        <begin position="6"/>
        <end position="24"/>
    </location>
</feature>
<dbReference type="AlphaFoldDB" id="A0A542Y541"/>
<evidence type="ECO:0000256" key="1">
    <source>
        <dbReference type="SAM" id="Phobius"/>
    </source>
</evidence>
<keyword evidence="1" id="KW-1133">Transmembrane helix</keyword>
<dbReference type="Proteomes" id="UP000319094">
    <property type="component" value="Unassembled WGS sequence"/>
</dbReference>
<dbReference type="EMBL" id="VFON01000001">
    <property type="protein sequence ID" value="TQL43200.1"/>
    <property type="molecule type" value="Genomic_DNA"/>
</dbReference>
<dbReference type="RefSeq" id="WP_211359091.1">
    <property type="nucleotide sequence ID" value="NZ_BAAAUY010000010.1"/>
</dbReference>
<feature type="transmembrane region" description="Helical" evidence="1">
    <location>
        <begin position="77"/>
        <end position="102"/>
    </location>
</feature>
<keyword evidence="1" id="KW-0812">Transmembrane</keyword>
<sequence length="109" mass="11741">MDPLTLLILAALVVCTVIVITTAVRRAKHRTASYVVVEKYNTLAILSFVLSFCISIAAIVLGHIALSQITRTHERGWGLAVAGLVLGYLGLIAGTIWLFFVFTQLAAIS</sequence>
<evidence type="ECO:0000313" key="3">
    <source>
        <dbReference type="EMBL" id="TQL43200.1"/>
    </source>
</evidence>
<feature type="domain" description="DUF4190" evidence="2">
    <location>
        <begin position="44"/>
        <end position="96"/>
    </location>
</feature>
<accession>A0A542Y541</accession>
<keyword evidence="1" id="KW-0472">Membrane</keyword>
<evidence type="ECO:0000259" key="2">
    <source>
        <dbReference type="Pfam" id="PF13828"/>
    </source>
</evidence>
<proteinExistence type="predicted"/>
<dbReference type="Pfam" id="PF13828">
    <property type="entry name" value="DUF4190"/>
    <property type="match status" value="1"/>
</dbReference>
<gene>
    <name evidence="3" type="ORF">FB468_1216</name>
</gene>
<feature type="transmembrane region" description="Helical" evidence="1">
    <location>
        <begin position="45"/>
        <end position="65"/>
    </location>
</feature>